<protein>
    <submittedName>
        <fullName evidence="1">Uncharacterized protein</fullName>
    </submittedName>
</protein>
<dbReference type="AlphaFoldDB" id="A0A4Y2TSY0"/>
<organism evidence="1 2">
    <name type="scientific">Araneus ventricosus</name>
    <name type="common">Orbweaver spider</name>
    <name type="synonym">Epeira ventricosa</name>
    <dbReference type="NCBI Taxonomy" id="182803"/>
    <lineage>
        <taxon>Eukaryota</taxon>
        <taxon>Metazoa</taxon>
        <taxon>Ecdysozoa</taxon>
        <taxon>Arthropoda</taxon>
        <taxon>Chelicerata</taxon>
        <taxon>Arachnida</taxon>
        <taxon>Araneae</taxon>
        <taxon>Araneomorphae</taxon>
        <taxon>Entelegynae</taxon>
        <taxon>Araneoidea</taxon>
        <taxon>Araneidae</taxon>
        <taxon>Araneus</taxon>
    </lineage>
</organism>
<dbReference type="OrthoDB" id="7468138at2759"/>
<sequence>MCRYTTRDEQTAEAKKHNRFFKAVNVKRKIPSLMLYSMQIKDLPFESRSTVPNDFDFPTEISGRRFTSNNYTKYLSNGEEINRNWLVYSAAGDSVFCVYFKIFATATSSLAKVAIEIGA</sequence>
<dbReference type="Proteomes" id="UP000499080">
    <property type="component" value="Unassembled WGS sequence"/>
</dbReference>
<keyword evidence="2" id="KW-1185">Reference proteome</keyword>
<dbReference type="EMBL" id="BGPR01030856">
    <property type="protein sequence ID" value="GBO03628.1"/>
    <property type="molecule type" value="Genomic_DNA"/>
</dbReference>
<reference evidence="1 2" key="1">
    <citation type="journal article" date="2019" name="Sci. Rep.">
        <title>Orb-weaving spider Araneus ventricosus genome elucidates the spidroin gene catalogue.</title>
        <authorList>
            <person name="Kono N."/>
            <person name="Nakamura H."/>
            <person name="Ohtoshi R."/>
            <person name="Moran D.A.P."/>
            <person name="Shinohara A."/>
            <person name="Yoshida Y."/>
            <person name="Fujiwara M."/>
            <person name="Mori M."/>
            <person name="Tomita M."/>
            <person name="Arakawa K."/>
        </authorList>
    </citation>
    <scope>NUCLEOTIDE SEQUENCE [LARGE SCALE GENOMIC DNA]</scope>
</reference>
<evidence type="ECO:0000313" key="1">
    <source>
        <dbReference type="EMBL" id="GBO03628.1"/>
    </source>
</evidence>
<accession>A0A4Y2TSY0</accession>
<proteinExistence type="predicted"/>
<name>A0A4Y2TSY0_ARAVE</name>
<gene>
    <name evidence="1" type="ORF">AVEN_199523_1</name>
</gene>
<evidence type="ECO:0000313" key="2">
    <source>
        <dbReference type="Proteomes" id="UP000499080"/>
    </source>
</evidence>
<comment type="caution">
    <text evidence="1">The sequence shown here is derived from an EMBL/GenBank/DDBJ whole genome shotgun (WGS) entry which is preliminary data.</text>
</comment>